<feature type="domain" description="HTH iclR-type" evidence="5">
    <location>
        <begin position="24"/>
        <end position="85"/>
    </location>
</feature>
<dbReference type="SUPFAM" id="SSF55781">
    <property type="entry name" value="GAF domain-like"/>
    <property type="match status" value="1"/>
</dbReference>
<dbReference type="Pfam" id="PF01614">
    <property type="entry name" value="IclR_C"/>
    <property type="match status" value="1"/>
</dbReference>
<dbReference type="PROSITE" id="PS51077">
    <property type="entry name" value="HTH_ICLR"/>
    <property type="match status" value="1"/>
</dbReference>
<dbReference type="InterPro" id="IPR036390">
    <property type="entry name" value="WH_DNA-bd_sf"/>
</dbReference>
<evidence type="ECO:0000256" key="3">
    <source>
        <dbReference type="ARBA" id="ARBA00023163"/>
    </source>
</evidence>
<comment type="caution">
    <text evidence="7">The sequence shown here is derived from an EMBL/GenBank/DDBJ whole genome shotgun (WGS) entry which is preliminary data.</text>
</comment>
<evidence type="ECO:0000259" key="5">
    <source>
        <dbReference type="PROSITE" id="PS51077"/>
    </source>
</evidence>
<dbReference type="GO" id="GO:0003677">
    <property type="term" value="F:DNA binding"/>
    <property type="evidence" value="ECO:0007669"/>
    <property type="project" value="UniProtKB-KW"/>
</dbReference>
<keyword evidence="2" id="KW-0238">DNA-binding</keyword>
<dbReference type="EMBL" id="VTWH01000001">
    <property type="protein sequence ID" value="KAA0971970.1"/>
    <property type="molecule type" value="Genomic_DNA"/>
</dbReference>
<dbReference type="Gene3D" id="1.10.10.10">
    <property type="entry name" value="Winged helix-like DNA-binding domain superfamily/Winged helix DNA-binding domain"/>
    <property type="match status" value="1"/>
</dbReference>
<evidence type="ECO:0000256" key="1">
    <source>
        <dbReference type="ARBA" id="ARBA00023015"/>
    </source>
</evidence>
<dbReference type="SUPFAM" id="SSF46785">
    <property type="entry name" value="Winged helix' DNA-binding domain"/>
    <property type="match status" value="1"/>
</dbReference>
<dbReference type="InterPro" id="IPR005471">
    <property type="entry name" value="Tscrpt_reg_IclR_N"/>
</dbReference>
<reference evidence="7 8" key="1">
    <citation type="submission" date="2019-08" db="EMBL/GenBank/DDBJ databases">
        <title>Aureimonas fodiniaquatilis sp. nov., isolated from a coal mine wastewater.</title>
        <authorList>
            <person name="Kim W."/>
        </authorList>
    </citation>
    <scope>NUCLEOTIDE SEQUENCE [LARGE SCALE GENOMIC DNA]</scope>
    <source>
        <strain evidence="7 8">CAU 1482</strain>
    </source>
</reference>
<dbReference type="SMART" id="SM00346">
    <property type="entry name" value="HTH_ICLR"/>
    <property type="match status" value="1"/>
</dbReference>
<dbReference type="PANTHER" id="PTHR30136:SF35">
    <property type="entry name" value="HTH-TYPE TRANSCRIPTIONAL REGULATOR RV1719"/>
    <property type="match status" value="1"/>
</dbReference>
<dbReference type="InterPro" id="IPR014757">
    <property type="entry name" value="Tscrpt_reg_IclR_C"/>
</dbReference>
<evidence type="ECO:0000313" key="8">
    <source>
        <dbReference type="Proteomes" id="UP000324738"/>
    </source>
</evidence>
<accession>A0A5B0E2I9</accession>
<dbReference type="InterPro" id="IPR036388">
    <property type="entry name" value="WH-like_DNA-bd_sf"/>
</dbReference>
<dbReference type="OrthoDB" id="9790046at2"/>
<dbReference type="Gene3D" id="3.30.450.40">
    <property type="match status" value="1"/>
</dbReference>
<proteinExistence type="predicted"/>
<feature type="domain" description="IclR-ED" evidence="6">
    <location>
        <begin position="86"/>
        <end position="267"/>
    </location>
</feature>
<evidence type="ECO:0000259" key="6">
    <source>
        <dbReference type="PROSITE" id="PS51078"/>
    </source>
</evidence>
<dbReference type="PROSITE" id="PS51078">
    <property type="entry name" value="ICLR_ED"/>
    <property type="match status" value="1"/>
</dbReference>
<dbReference type="GO" id="GO:0045892">
    <property type="term" value="P:negative regulation of DNA-templated transcription"/>
    <property type="evidence" value="ECO:0007669"/>
    <property type="project" value="TreeGrafter"/>
</dbReference>
<dbReference type="InterPro" id="IPR029016">
    <property type="entry name" value="GAF-like_dom_sf"/>
</dbReference>
<evidence type="ECO:0000256" key="2">
    <source>
        <dbReference type="ARBA" id="ARBA00023125"/>
    </source>
</evidence>
<dbReference type="Pfam" id="PF09339">
    <property type="entry name" value="HTH_IclR"/>
    <property type="match status" value="1"/>
</dbReference>
<dbReference type="Proteomes" id="UP000324738">
    <property type="component" value="Unassembled WGS sequence"/>
</dbReference>
<keyword evidence="3" id="KW-0804">Transcription</keyword>
<dbReference type="PANTHER" id="PTHR30136">
    <property type="entry name" value="HELIX-TURN-HELIX TRANSCRIPTIONAL REGULATOR, ICLR FAMILY"/>
    <property type="match status" value="1"/>
</dbReference>
<dbReference type="GO" id="GO:0003700">
    <property type="term" value="F:DNA-binding transcription factor activity"/>
    <property type="evidence" value="ECO:0007669"/>
    <property type="project" value="TreeGrafter"/>
</dbReference>
<feature type="region of interest" description="Disordered" evidence="4">
    <location>
        <begin position="1"/>
        <end position="24"/>
    </location>
</feature>
<evidence type="ECO:0000313" key="7">
    <source>
        <dbReference type="EMBL" id="KAA0971970.1"/>
    </source>
</evidence>
<evidence type="ECO:0000256" key="4">
    <source>
        <dbReference type="SAM" id="MobiDB-lite"/>
    </source>
</evidence>
<keyword evidence="1" id="KW-0805">Transcription regulation</keyword>
<keyword evidence="8" id="KW-1185">Reference proteome</keyword>
<organism evidence="7 8">
    <name type="scientific">Aureimonas fodinaquatilis</name>
    <dbReference type="NCBI Taxonomy" id="2565783"/>
    <lineage>
        <taxon>Bacteria</taxon>
        <taxon>Pseudomonadati</taxon>
        <taxon>Pseudomonadota</taxon>
        <taxon>Alphaproteobacteria</taxon>
        <taxon>Hyphomicrobiales</taxon>
        <taxon>Aurantimonadaceae</taxon>
        <taxon>Aureimonas</taxon>
    </lineage>
</organism>
<gene>
    <name evidence="7" type="ORF">FPY71_02265</name>
</gene>
<dbReference type="AlphaFoldDB" id="A0A5B0E2I9"/>
<name>A0A5B0E2I9_9HYPH</name>
<dbReference type="InterPro" id="IPR050707">
    <property type="entry name" value="HTH_MetabolicPath_Reg"/>
</dbReference>
<dbReference type="RefSeq" id="WP_149297233.1">
    <property type="nucleotide sequence ID" value="NZ_VTWH01000001.1"/>
</dbReference>
<protein>
    <submittedName>
        <fullName evidence="7">Helix-turn-helix domain-containing protein</fullName>
    </submittedName>
</protein>
<sequence length="285" mass="31036">MAGYQADPEEKPMASSNSSQSLRGKGTDRVFDILEFLASKADPSTIPEISIGTACPRSTTYLLVEQLEERGYIDRASEGRYHLGQKVALLGKAATKHLDFPNFIRGAVQKLALDSQQLSEFVALDNWKQLVLIAAAAQRPSYMLSTEGSRHPLPRTASSRFLLRDIPREEILGGVKEEDYVLRDGSTLPESEFLASIEASRGKDIFMLAGQVDPHLACIACPITNAEGQCIAAISLVVPLVDLEGQIEHYSSLLRTAATTITQQFSLVAIGQRGILGLLLHTART</sequence>